<keyword evidence="2" id="KW-1185">Reference proteome</keyword>
<sequence length="184" mass="19645">MAPVAPVDRTNAGLSTATPNVFAGFGHRYSATPAVTATTSMPFADAAAAGTSSPATAATPREHVPSSRRGTYCFTLRHIGAKRRLYNEEQAILPSHVTKRKTDNNDQAHHCPCQALDVPVTTSAATRAVRSWALLEKSAAAKDWHKVIKLGGSATGMSGGLIVGEKFKVPKSYNFLMKKLRKVL</sequence>
<name>U4LU65_PYROM</name>
<evidence type="ECO:0000313" key="2">
    <source>
        <dbReference type="Proteomes" id="UP000018144"/>
    </source>
</evidence>
<protein>
    <submittedName>
        <fullName evidence="1">Uncharacterized protein</fullName>
    </submittedName>
</protein>
<dbReference type="OrthoDB" id="10519016at2759"/>
<reference evidence="1 2" key="1">
    <citation type="journal article" date="2013" name="PLoS Genet.">
        <title>The genome and development-dependent transcriptomes of Pyronema confluens: a window into fungal evolution.</title>
        <authorList>
            <person name="Traeger S."/>
            <person name="Altegoer F."/>
            <person name="Freitag M."/>
            <person name="Gabaldon T."/>
            <person name="Kempken F."/>
            <person name="Kumar A."/>
            <person name="Marcet-Houben M."/>
            <person name="Poggeler S."/>
            <person name="Stajich J.E."/>
            <person name="Nowrousian M."/>
        </authorList>
    </citation>
    <scope>NUCLEOTIDE SEQUENCE [LARGE SCALE GENOMIC DNA]</scope>
    <source>
        <strain evidence="2">CBS 100304</strain>
        <tissue evidence="1">Vegetative mycelium</tissue>
    </source>
</reference>
<accession>U4LU65</accession>
<evidence type="ECO:0000313" key="1">
    <source>
        <dbReference type="EMBL" id="CCX33430.1"/>
    </source>
</evidence>
<dbReference type="Proteomes" id="UP000018144">
    <property type="component" value="Unassembled WGS sequence"/>
</dbReference>
<dbReference type="AlphaFoldDB" id="U4LU65"/>
<proteinExistence type="predicted"/>
<feature type="non-terminal residue" evidence="1">
    <location>
        <position position="184"/>
    </location>
</feature>
<dbReference type="EMBL" id="HF936082">
    <property type="protein sequence ID" value="CCX33430.1"/>
    <property type="molecule type" value="Genomic_DNA"/>
</dbReference>
<gene>
    <name evidence="1" type="ORF">PCON_01140</name>
</gene>
<organism evidence="1 2">
    <name type="scientific">Pyronema omphalodes (strain CBS 100304)</name>
    <name type="common">Pyronema confluens</name>
    <dbReference type="NCBI Taxonomy" id="1076935"/>
    <lineage>
        <taxon>Eukaryota</taxon>
        <taxon>Fungi</taxon>
        <taxon>Dikarya</taxon>
        <taxon>Ascomycota</taxon>
        <taxon>Pezizomycotina</taxon>
        <taxon>Pezizomycetes</taxon>
        <taxon>Pezizales</taxon>
        <taxon>Pyronemataceae</taxon>
        <taxon>Pyronema</taxon>
    </lineage>
</organism>